<dbReference type="Pfam" id="PF03061">
    <property type="entry name" value="4HBT"/>
    <property type="match status" value="1"/>
</dbReference>
<dbReference type="Proteomes" id="UP000616779">
    <property type="component" value="Unassembled WGS sequence"/>
</dbReference>
<comment type="similarity">
    <text evidence="1">Belongs to the thioesterase PaaI family.</text>
</comment>
<evidence type="ECO:0000313" key="5">
    <source>
        <dbReference type="Proteomes" id="UP000616779"/>
    </source>
</evidence>
<evidence type="ECO:0000313" key="4">
    <source>
        <dbReference type="EMBL" id="NOU72785.1"/>
    </source>
</evidence>
<keyword evidence="5" id="KW-1185">Reference proteome</keyword>
<dbReference type="PANTHER" id="PTHR43240:SF5">
    <property type="entry name" value="1,4-DIHYDROXY-2-NAPHTHOYL-COA THIOESTERASE 1"/>
    <property type="match status" value="1"/>
</dbReference>
<dbReference type="PANTHER" id="PTHR43240">
    <property type="entry name" value="1,4-DIHYDROXY-2-NAPHTHOYL-COA THIOESTERASE 1"/>
    <property type="match status" value="1"/>
</dbReference>
<dbReference type="EMBL" id="WHOA01000099">
    <property type="protein sequence ID" value="NOU72785.1"/>
    <property type="molecule type" value="Genomic_DNA"/>
</dbReference>
<dbReference type="CDD" id="cd03443">
    <property type="entry name" value="PaaI_thioesterase"/>
    <property type="match status" value="1"/>
</dbReference>
<organism evidence="4 5">
    <name type="scientific">Paenibacillus phytorum</name>
    <dbReference type="NCBI Taxonomy" id="2654977"/>
    <lineage>
        <taxon>Bacteria</taxon>
        <taxon>Bacillati</taxon>
        <taxon>Bacillota</taxon>
        <taxon>Bacilli</taxon>
        <taxon>Bacillales</taxon>
        <taxon>Paenibacillaceae</taxon>
        <taxon>Paenibacillus</taxon>
    </lineage>
</organism>
<comment type="caution">
    <text evidence="4">The sequence shown here is derived from an EMBL/GenBank/DDBJ whole genome shotgun (WGS) entry which is preliminary data.</text>
</comment>
<keyword evidence="2" id="KW-0378">Hydrolase</keyword>
<dbReference type="InterPro" id="IPR003736">
    <property type="entry name" value="PAAI_dom"/>
</dbReference>
<gene>
    <name evidence="4" type="ORF">GC098_15370</name>
</gene>
<accession>A0ABX1XY88</accession>
<reference evidence="4 5" key="1">
    <citation type="submission" date="2019-10" db="EMBL/GenBank/DDBJ databases">
        <title>Description of Paenibacillus terrestris sp. nov.</title>
        <authorList>
            <person name="Carlier A."/>
            <person name="Qi S."/>
        </authorList>
    </citation>
    <scope>NUCLEOTIDE SEQUENCE [LARGE SCALE GENOMIC DNA]</scope>
    <source>
        <strain evidence="4 5">LMG 31458</strain>
    </source>
</reference>
<dbReference type="InterPro" id="IPR029069">
    <property type="entry name" value="HotDog_dom_sf"/>
</dbReference>
<evidence type="ECO:0000259" key="3">
    <source>
        <dbReference type="Pfam" id="PF03061"/>
    </source>
</evidence>
<feature type="domain" description="Thioesterase" evidence="3">
    <location>
        <begin position="49"/>
        <end position="126"/>
    </location>
</feature>
<sequence>MDKDSFIAFMKERSQNTAIRTLGIEIVELTPDRVVMTMPVGPATHQPAGILHGGASVLLAETAASIASEININKEKHAAVGLEINANHLKSKKDGIVTAVATPLHKGRKTMVWEIKISDENNQLICISRCTVAIIDKK</sequence>
<proteinExistence type="inferred from homology"/>
<dbReference type="InterPro" id="IPR006683">
    <property type="entry name" value="Thioestr_dom"/>
</dbReference>
<evidence type="ECO:0000256" key="2">
    <source>
        <dbReference type="ARBA" id="ARBA00022801"/>
    </source>
</evidence>
<protein>
    <submittedName>
        <fullName evidence="4">Hotdog fold thioesterase</fullName>
    </submittedName>
</protein>
<evidence type="ECO:0000256" key="1">
    <source>
        <dbReference type="ARBA" id="ARBA00008324"/>
    </source>
</evidence>
<dbReference type="NCBIfam" id="TIGR00369">
    <property type="entry name" value="unchar_dom_1"/>
    <property type="match status" value="1"/>
</dbReference>
<dbReference type="Gene3D" id="3.10.129.10">
    <property type="entry name" value="Hotdog Thioesterase"/>
    <property type="match status" value="1"/>
</dbReference>
<name>A0ABX1XY88_9BACL</name>
<dbReference type="SUPFAM" id="SSF54637">
    <property type="entry name" value="Thioesterase/thiol ester dehydrase-isomerase"/>
    <property type="match status" value="1"/>
</dbReference>